<gene>
    <name evidence="2" type="ORF">FF100_11850</name>
</gene>
<dbReference type="Proteomes" id="UP000305267">
    <property type="component" value="Unassembled WGS sequence"/>
</dbReference>
<proteinExistence type="predicted"/>
<evidence type="ECO:0000256" key="1">
    <source>
        <dbReference type="SAM" id="Phobius"/>
    </source>
</evidence>
<evidence type="ECO:0000313" key="2">
    <source>
        <dbReference type="EMBL" id="TNC13481.1"/>
    </source>
</evidence>
<sequence>MFFIVAATISGGLTAWAWTLQYGSGWALAFGLLVATACGLQAALALGAIERRDERERITAAREAGLAAHPSQAPPKPR</sequence>
<dbReference type="RefSeq" id="WP_139035915.1">
    <property type="nucleotide sequence ID" value="NZ_VDDA01000004.1"/>
</dbReference>
<keyword evidence="1" id="KW-1133">Transmembrane helix</keyword>
<keyword evidence="1" id="KW-0812">Transmembrane</keyword>
<accession>A0A5C4LKA0</accession>
<reference evidence="2 3" key="1">
    <citation type="submission" date="2019-06" db="EMBL/GenBank/DDBJ databases">
        <title>Genome of Methylobacterium sp. 17Sr1-39.</title>
        <authorList>
            <person name="Seo T."/>
        </authorList>
    </citation>
    <scope>NUCLEOTIDE SEQUENCE [LARGE SCALE GENOMIC DNA]</scope>
    <source>
        <strain evidence="2 3">17Sr1-39</strain>
    </source>
</reference>
<protein>
    <submittedName>
        <fullName evidence="2">Uncharacterized protein</fullName>
    </submittedName>
</protein>
<feature type="transmembrane region" description="Helical" evidence="1">
    <location>
        <begin position="27"/>
        <end position="49"/>
    </location>
</feature>
<dbReference type="AlphaFoldDB" id="A0A5C4LKA0"/>
<dbReference type="OrthoDB" id="8003786at2"/>
<comment type="caution">
    <text evidence="2">The sequence shown here is derived from an EMBL/GenBank/DDBJ whole genome shotgun (WGS) entry which is preliminary data.</text>
</comment>
<name>A0A5C4LKA0_9HYPH</name>
<organism evidence="2 3">
    <name type="scientific">Methylobacterium terricola</name>
    <dbReference type="NCBI Taxonomy" id="2583531"/>
    <lineage>
        <taxon>Bacteria</taxon>
        <taxon>Pseudomonadati</taxon>
        <taxon>Pseudomonadota</taxon>
        <taxon>Alphaproteobacteria</taxon>
        <taxon>Hyphomicrobiales</taxon>
        <taxon>Methylobacteriaceae</taxon>
        <taxon>Methylobacterium</taxon>
    </lineage>
</organism>
<keyword evidence="1" id="KW-0472">Membrane</keyword>
<evidence type="ECO:0000313" key="3">
    <source>
        <dbReference type="Proteomes" id="UP000305267"/>
    </source>
</evidence>
<dbReference type="EMBL" id="VDDA01000004">
    <property type="protein sequence ID" value="TNC13481.1"/>
    <property type="molecule type" value="Genomic_DNA"/>
</dbReference>
<keyword evidence="3" id="KW-1185">Reference proteome</keyword>